<accession>A0ABS6ERA1</accession>
<dbReference type="InterPro" id="IPR001119">
    <property type="entry name" value="SLH_dom"/>
</dbReference>
<dbReference type="PROSITE" id="PS51272">
    <property type="entry name" value="SLH"/>
    <property type="match status" value="3"/>
</dbReference>
<proteinExistence type="predicted"/>
<dbReference type="InterPro" id="IPR051465">
    <property type="entry name" value="Cell_Envelope_Struct_Comp"/>
</dbReference>
<dbReference type="Pfam" id="PF00395">
    <property type="entry name" value="SLH"/>
    <property type="match status" value="3"/>
</dbReference>
<comment type="caution">
    <text evidence="4">The sequence shown here is derived from an EMBL/GenBank/DDBJ whole genome shotgun (WGS) entry which is preliminary data.</text>
</comment>
<evidence type="ECO:0000313" key="4">
    <source>
        <dbReference type="EMBL" id="MBU5490193.1"/>
    </source>
</evidence>
<reference evidence="4 5" key="1">
    <citation type="submission" date="2021-06" db="EMBL/GenBank/DDBJ databases">
        <authorList>
            <person name="Sun Q."/>
            <person name="Li D."/>
        </authorList>
    </citation>
    <scope>NUCLEOTIDE SEQUENCE [LARGE SCALE GENOMIC DNA]</scope>
    <source>
        <strain evidence="4 5">MSJd-7</strain>
    </source>
</reference>
<dbReference type="EMBL" id="JAHLQI010000002">
    <property type="protein sequence ID" value="MBU5490193.1"/>
    <property type="molecule type" value="Genomic_DNA"/>
</dbReference>
<dbReference type="PANTHER" id="PTHR43308">
    <property type="entry name" value="OUTER MEMBRANE PROTEIN ALPHA-RELATED"/>
    <property type="match status" value="1"/>
</dbReference>
<sequence>MKRMTWTKRLTSAVLACVLCTAALTTGALAEDAGVGGYDATHRPSHSADYVLTESATYDMKQGTKEEYTKYWNDAKGNIVKAVDYDGNGEQTGWEAYAYNNSNQLAQISGYDGSSLKQTNVYQYDQGGNLTREVATVNESGGNAVYEFIYAYDSHNNMTTKKLNFTEHGQKATYVEKFSYEYNNAGQVTKKNAYAVIDGKDHLMFWQTYSYDEQGRVTEARYQDNGDAEGAALNFVEYRFSYSNEGNEDCYDHLQNAQGDGTYTLYQYKKLSENTPYTLTYDEMFCDVSASDWFAPSVQYVYDNGLMKGTAPARFEPNGTLTRAQIAQILYAKNGQPTVTATTPFTDVAQGDWFYNAVCWAYENKIVSGTSPTTYAPNELVTREQMAKMLYAAAGAPEVTEGSLDSFADASSVSDWAQTAMLWATQNKIINGSKDNGTLRLNPQKGATRAEAATMMKSYAAYEANK</sequence>
<organism evidence="4 5">
    <name type="scientific">Butyricicoccus intestinisimiae</name>
    <dbReference type="NCBI Taxonomy" id="2841509"/>
    <lineage>
        <taxon>Bacteria</taxon>
        <taxon>Bacillati</taxon>
        <taxon>Bacillota</taxon>
        <taxon>Clostridia</taxon>
        <taxon>Eubacteriales</taxon>
        <taxon>Butyricicoccaceae</taxon>
        <taxon>Butyricicoccus</taxon>
    </lineage>
</organism>
<feature type="domain" description="SLH" evidence="3">
    <location>
        <begin position="405"/>
        <end position="466"/>
    </location>
</feature>
<evidence type="ECO:0000259" key="3">
    <source>
        <dbReference type="PROSITE" id="PS51272"/>
    </source>
</evidence>
<evidence type="ECO:0000313" key="5">
    <source>
        <dbReference type="Proteomes" id="UP000783588"/>
    </source>
</evidence>
<protein>
    <submittedName>
        <fullName evidence="4">S-layer homology domain-containing protein</fullName>
    </submittedName>
</protein>
<keyword evidence="2" id="KW-0732">Signal</keyword>
<feature type="domain" description="SLH" evidence="3">
    <location>
        <begin position="281"/>
        <end position="340"/>
    </location>
</feature>
<evidence type="ECO:0000256" key="1">
    <source>
        <dbReference type="ARBA" id="ARBA00022737"/>
    </source>
</evidence>
<feature type="chain" id="PRO_5046858792" evidence="2">
    <location>
        <begin position="31"/>
        <end position="466"/>
    </location>
</feature>
<name>A0ABS6ERA1_9FIRM</name>
<feature type="signal peptide" evidence="2">
    <location>
        <begin position="1"/>
        <end position="30"/>
    </location>
</feature>
<feature type="domain" description="SLH" evidence="3">
    <location>
        <begin position="341"/>
        <end position="404"/>
    </location>
</feature>
<dbReference type="RefSeq" id="WP_216469833.1">
    <property type="nucleotide sequence ID" value="NZ_JAHLQI010000002.1"/>
</dbReference>
<gene>
    <name evidence="4" type="ORF">KQI75_06085</name>
</gene>
<keyword evidence="1" id="KW-0677">Repeat</keyword>
<dbReference type="Proteomes" id="UP000783588">
    <property type="component" value="Unassembled WGS sequence"/>
</dbReference>
<keyword evidence="5" id="KW-1185">Reference proteome</keyword>
<evidence type="ECO:0000256" key="2">
    <source>
        <dbReference type="SAM" id="SignalP"/>
    </source>
</evidence>